<organism evidence="2 3">
    <name type="scientific">Eimeria tenella</name>
    <name type="common">Coccidian parasite</name>
    <dbReference type="NCBI Taxonomy" id="5802"/>
    <lineage>
        <taxon>Eukaryota</taxon>
        <taxon>Sar</taxon>
        <taxon>Alveolata</taxon>
        <taxon>Apicomplexa</taxon>
        <taxon>Conoidasida</taxon>
        <taxon>Coccidia</taxon>
        <taxon>Eucoccidiorida</taxon>
        <taxon>Eimeriorina</taxon>
        <taxon>Eimeriidae</taxon>
        <taxon>Eimeria</taxon>
    </lineage>
</organism>
<dbReference type="InterPro" id="IPR042222">
    <property type="entry name" value="Dynein_2_N"/>
</dbReference>
<name>U6L1E9_EIMTE</name>
<dbReference type="AlphaFoldDB" id="U6L1E9"/>
<evidence type="ECO:0000313" key="3">
    <source>
        <dbReference type="Proteomes" id="UP000030747"/>
    </source>
</evidence>
<feature type="domain" description="Dynein heavy chain linker" evidence="1">
    <location>
        <begin position="325"/>
        <end position="442"/>
    </location>
</feature>
<dbReference type="PANTHER" id="PTHR45703">
    <property type="entry name" value="DYNEIN HEAVY CHAIN"/>
    <property type="match status" value="1"/>
</dbReference>
<protein>
    <submittedName>
        <fullName evidence="2">Dynein heavy chain 1, axonemal, related</fullName>
    </submittedName>
</protein>
<dbReference type="Pfam" id="PF08393">
    <property type="entry name" value="DHC_N2"/>
    <property type="match status" value="2"/>
</dbReference>
<dbReference type="GO" id="GO:0030286">
    <property type="term" value="C:dynein complex"/>
    <property type="evidence" value="ECO:0007669"/>
    <property type="project" value="InterPro"/>
</dbReference>
<feature type="domain" description="Dynein heavy chain linker" evidence="1">
    <location>
        <begin position="445"/>
        <end position="558"/>
    </location>
</feature>
<evidence type="ECO:0000313" key="2">
    <source>
        <dbReference type="EMBL" id="CDJ41590.1"/>
    </source>
</evidence>
<reference evidence="2" key="2">
    <citation type="submission" date="2013-10" db="EMBL/GenBank/DDBJ databases">
        <authorList>
            <person name="Aslett M."/>
        </authorList>
    </citation>
    <scope>NUCLEOTIDE SEQUENCE [LARGE SCALE GENOMIC DNA]</scope>
    <source>
        <strain evidence="2">Houghton</strain>
    </source>
</reference>
<dbReference type="EMBL" id="HG675638">
    <property type="protein sequence ID" value="CDJ41590.1"/>
    <property type="molecule type" value="Genomic_DNA"/>
</dbReference>
<dbReference type="VEuPathDB" id="ToxoDB:ETH2_0937800"/>
<dbReference type="RefSeq" id="XP_013232340.1">
    <property type="nucleotide sequence ID" value="XM_013376886.1"/>
</dbReference>
<dbReference type="InterPro" id="IPR042228">
    <property type="entry name" value="Dynein_linker_3"/>
</dbReference>
<keyword evidence="3" id="KW-1185">Reference proteome</keyword>
<proteinExistence type="predicted"/>
<gene>
    <name evidence="2" type="ORF">ETH_00022700</name>
</gene>
<reference evidence="2" key="1">
    <citation type="submission" date="2013-10" db="EMBL/GenBank/DDBJ databases">
        <title>Genomic analysis of the causative agents of coccidiosis in chickens.</title>
        <authorList>
            <person name="Reid A.J."/>
            <person name="Blake D."/>
            <person name="Billington K."/>
            <person name="Browne H."/>
            <person name="Dunn M."/>
            <person name="Hung S."/>
            <person name="Kawahara F."/>
            <person name="Miranda-Saavedra D."/>
            <person name="Mourier T."/>
            <person name="Nagra H."/>
            <person name="Otto T.D."/>
            <person name="Rawlings N."/>
            <person name="Sanchez A."/>
            <person name="Sanders M."/>
            <person name="Subramaniam C."/>
            <person name="Tay Y."/>
            <person name="Dear P."/>
            <person name="Doerig C."/>
            <person name="Gruber A."/>
            <person name="Parkinson J."/>
            <person name="Shirley M."/>
            <person name="Wan K.L."/>
            <person name="Berriman M."/>
            <person name="Tomley F."/>
            <person name="Pain A."/>
        </authorList>
    </citation>
    <scope>NUCLEOTIDE SEQUENCE [LARGE SCALE GENOMIC DNA]</scope>
    <source>
        <strain evidence="2">Houghton</strain>
    </source>
</reference>
<dbReference type="GO" id="GO:0007018">
    <property type="term" value="P:microtubule-based movement"/>
    <property type="evidence" value="ECO:0007669"/>
    <property type="project" value="InterPro"/>
</dbReference>
<dbReference type="GeneID" id="25253652"/>
<dbReference type="InterPro" id="IPR013602">
    <property type="entry name" value="Dynein_heavy_linker"/>
</dbReference>
<dbReference type="GO" id="GO:0051959">
    <property type="term" value="F:dynein light intermediate chain binding"/>
    <property type="evidence" value="ECO:0007669"/>
    <property type="project" value="InterPro"/>
</dbReference>
<dbReference type="GO" id="GO:0045505">
    <property type="term" value="F:dynein intermediate chain binding"/>
    <property type="evidence" value="ECO:0007669"/>
    <property type="project" value="InterPro"/>
</dbReference>
<dbReference type="VEuPathDB" id="ToxoDB:ETH_00022700"/>
<dbReference type="Proteomes" id="UP000030747">
    <property type="component" value="Unassembled WGS sequence"/>
</dbReference>
<dbReference type="OrthoDB" id="537704at2759"/>
<dbReference type="Gene3D" id="3.20.180.20">
    <property type="entry name" value="Dynein heavy chain, N-terminal domain 2"/>
    <property type="match status" value="1"/>
</dbReference>
<sequence length="571" mass="65380">MELRALYFCRGWAASPKYWNSSLAWEWLPYYLQRIEQIEEQIPSSVLVGVFCVGCEDIKSSLKATVRGVTQLLLDVLAKRFREQCTQTLEEFRKISIILKQQPPGIDELTELREFMDDTPAKLEALAVDIKSALHMFDVLETFKYRLLVEDHNLRWKLYASPAEILELSNEVATSLIKDRARFLDDMLAQQCEFAATIVDIADVVAGFANFTDTSKLAEVYDSVLAVGERIDFSIQQAKVFNHRERLFGREVTDYTSLIKIQKVYGGIKALRRVEKVLQERNLLAVLAKASGVMSELAEFKPLGQDDAYCQTRKASATLLLLDSQLFERIGEPQLDEGTTLTLNSLLDKGIASCTDFVVELGELATKESYLEKALQTMKAEWEQIKFDFPETYKDTDTYILKGTDEIVALLDEHIMTTQGLQFSIYKKPLEKDIEEWANLIMTFRFFTVDTAWRVLMRHTYEEPQVLAACSTPGLADKLRENNRLLERVQKELQSYLELKRSQFARFYFLSNDELLEILSESTDPLKVQAFLCKVFENINELEFNSDLVATAMFSAEGKLGLHTYSLSPLL</sequence>
<dbReference type="Gene3D" id="1.20.140.100">
    <property type="entry name" value="Dynein heavy chain, N-terminal domain 2"/>
    <property type="match status" value="2"/>
</dbReference>
<accession>U6L1E9</accession>
<dbReference type="InterPro" id="IPR026983">
    <property type="entry name" value="DHC"/>
</dbReference>
<evidence type="ECO:0000259" key="1">
    <source>
        <dbReference type="Pfam" id="PF08393"/>
    </source>
</evidence>